<dbReference type="Gene3D" id="3.40.1030.10">
    <property type="entry name" value="Nucleoside phosphorylase/phosphoribosyltransferase catalytic domain"/>
    <property type="match status" value="1"/>
</dbReference>
<proteinExistence type="inferred from homology"/>
<comment type="similarity">
    <text evidence="1">Belongs to the thymidine/pyrimidine-nucleoside phosphorylase family.</text>
</comment>
<protein>
    <submittedName>
        <fullName evidence="8">DeoA</fullName>
        <ecNumber evidence="8">2.4.2.4</ecNumber>
    </submittedName>
</protein>
<dbReference type="InterPro" id="IPR000312">
    <property type="entry name" value="Glycosyl_Trfase_fam3"/>
</dbReference>
<dbReference type="PANTHER" id="PTHR10515:SF0">
    <property type="entry name" value="THYMIDINE PHOSPHORYLASE"/>
    <property type="match status" value="1"/>
</dbReference>
<dbReference type="Gene3D" id="3.90.1170.30">
    <property type="entry name" value="Pyrimidine nucleoside phosphorylase-like, C-terminal domain"/>
    <property type="match status" value="1"/>
</dbReference>
<comment type="caution">
    <text evidence="8">The sequence shown here is derived from an EMBL/GenBank/DDBJ whole genome shotgun (WGS) entry which is preliminary data.</text>
</comment>
<dbReference type="InterPro" id="IPR017459">
    <property type="entry name" value="Glycosyl_Trfase_fam3_N_dom"/>
</dbReference>
<dbReference type="InterPro" id="IPR035902">
    <property type="entry name" value="Nuc_phospho_transferase"/>
</dbReference>
<evidence type="ECO:0000313" key="8">
    <source>
        <dbReference type="EMBL" id="CAE1259501.1"/>
    </source>
</evidence>
<dbReference type="Pfam" id="PF02885">
    <property type="entry name" value="Glycos_trans_3N"/>
    <property type="match status" value="1"/>
</dbReference>
<dbReference type="OrthoDB" id="445007at2759"/>
<dbReference type="NCBIfam" id="NF004490">
    <property type="entry name" value="PRK05820.1"/>
    <property type="match status" value="1"/>
</dbReference>
<evidence type="ECO:0000256" key="5">
    <source>
        <dbReference type="SAM" id="MobiDB-lite"/>
    </source>
</evidence>
<evidence type="ECO:0000259" key="6">
    <source>
        <dbReference type="Pfam" id="PF00591"/>
    </source>
</evidence>
<sequence length="730" mass="80939">MRRDFTWTFTVANVKVPILGADFLAHYALAVHMNPRTLSDTTTNLRVTIRLSTTSEPEVLPHTPHPRRLAPHKLAYAKEQFDKMLSDGIIRPSDSPYASLHLVPKPGGEEFRICVDYRKLNASTVPDRYPTFSKPTSPFVEELRHKMARLKYATPRQQPVNCTSLNTCEIANLRNDAVLRRTDKHLTIKRANSTDTIAIDRTKPAFLEKRQYDANPALRPPNAIPAHPSDAAPQTSNDTPATPVRQTRSALFLLTTVSQQTKTVTTSTVFICLLQLKMSTTSYISNIIRKKRDGEELTKEEIEIFVKDVSSKKYVTESQIGAMLMAIYLNDVNVAETTHLTNAMVCSGTKLEWDQMYSGTLVDKHSTGGVGDKISLVLTPALAACGMKIPMMSGRSLEHTGGTLNKLESIPGFNTDPMKIDCQKMLKDVGCFIISQSNNLAPADKIIYKVRDQTNTVSNLGLITGSIISKKAVEGINGLILDVKFGKAAFMDTEDKAKKLAKLMVKTSQGLGIKTKALLTKMDNPLGMMASNGILEIIESIQCLKGQGPKDIMEIVTHLGGHLLLMMGKVGNLEEGLQKIENATKDGSALDRFQQMIVGQNVDPAIAEKLCKGQDTWEIFREANRTAKHITEFYSKQDGFVKSIDALNCAKIMGELGAFNVQIPEDYGIGMQFCVSVGDSVTTGQCWLKVHHNDNDPKLVQYKQRIEDCLDFSTQPLLKEEIQYVKCEIN</sequence>
<dbReference type="SUPFAM" id="SSF56672">
    <property type="entry name" value="DNA/RNA polymerases"/>
    <property type="match status" value="1"/>
</dbReference>
<feature type="domain" description="Glycosyl transferase family 3 N-terminal" evidence="7">
    <location>
        <begin position="286"/>
        <end position="347"/>
    </location>
</feature>
<comment type="subunit">
    <text evidence="2">Homodimer.</text>
</comment>
<name>A0A812C958_ACAPH</name>
<reference evidence="8" key="1">
    <citation type="submission" date="2021-01" db="EMBL/GenBank/DDBJ databases">
        <authorList>
            <person name="Li R."/>
            <person name="Bekaert M."/>
        </authorList>
    </citation>
    <scope>NUCLEOTIDE SEQUENCE</scope>
    <source>
        <strain evidence="8">Farmed</strain>
    </source>
</reference>
<dbReference type="Gene3D" id="3.10.10.10">
    <property type="entry name" value="HIV Type 1 Reverse Transcriptase, subunit A, domain 1"/>
    <property type="match status" value="1"/>
</dbReference>
<dbReference type="FunFam" id="3.40.1030.10:FF:000003">
    <property type="entry name" value="Pyrimidine-nucleoside phosphorylase"/>
    <property type="match status" value="1"/>
</dbReference>
<dbReference type="GO" id="GO:0009032">
    <property type="term" value="F:thymidine phosphorylase activity"/>
    <property type="evidence" value="ECO:0007669"/>
    <property type="project" value="UniProtKB-EC"/>
</dbReference>
<dbReference type="AlphaFoldDB" id="A0A812C958"/>
<keyword evidence="9" id="KW-1185">Reference proteome</keyword>
<evidence type="ECO:0000256" key="2">
    <source>
        <dbReference type="ARBA" id="ARBA00011738"/>
    </source>
</evidence>
<dbReference type="Gene3D" id="1.20.970.10">
    <property type="entry name" value="Transferase, Pyrimidine Nucleoside Phosphorylase, Chain C"/>
    <property type="match status" value="1"/>
</dbReference>
<dbReference type="GO" id="GO:0006206">
    <property type="term" value="P:pyrimidine nucleobase metabolic process"/>
    <property type="evidence" value="ECO:0007669"/>
    <property type="project" value="InterPro"/>
</dbReference>
<evidence type="ECO:0000256" key="1">
    <source>
        <dbReference type="ARBA" id="ARBA00006915"/>
    </source>
</evidence>
<evidence type="ECO:0000313" key="9">
    <source>
        <dbReference type="Proteomes" id="UP000597762"/>
    </source>
</evidence>
<dbReference type="InterPro" id="IPR000053">
    <property type="entry name" value="Thymidine/pyrmidine_PPase"/>
</dbReference>
<dbReference type="Proteomes" id="UP000597762">
    <property type="component" value="Unassembled WGS sequence"/>
</dbReference>
<dbReference type="PANTHER" id="PTHR10515">
    <property type="entry name" value="THYMIDINE PHOSPHORYLASE"/>
    <property type="match status" value="1"/>
</dbReference>
<feature type="domain" description="Glycosyl transferase family 3" evidence="6">
    <location>
        <begin position="360"/>
        <end position="590"/>
    </location>
</feature>
<evidence type="ECO:0000259" key="7">
    <source>
        <dbReference type="Pfam" id="PF02885"/>
    </source>
</evidence>
<feature type="compositionally biased region" description="Polar residues" evidence="5">
    <location>
        <begin position="232"/>
        <end position="242"/>
    </location>
</feature>
<dbReference type="SUPFAM" id="SSF54680">
    <property type="entry name" value="Pyrimidine nucleoside phosphorylase C-terminal domain"/>
    <property type="match status" value="1"/>
</dbReference>
<accession>A0A812C958</accession>
<dbReference type="Pfam" id="PF00591">
    <property type="entry name" value="Glycos_transf_3"/>
    <property type="match status" value="1"/>
</dbReference>
<evidence type="ECO:0000256" key="4">
    <source>
        <dbReference type="ARBA" id="ARBA00022679"/>
    </source>
</evidence>
<dbReference type="InterPro" id="IPR036320">
    <property type="entry name" value="Glycosyl_Trfase_fam3_N_dom_sf"/>
</dbReference>
<evidence type="ECO:0000256" key="3">
    <source>
        <dbReference type="ARBA" id="ARBA00022676"/>
    </source>
</evidence>
<dbReference type="EMBL" id="CAHIKZ030001311">
    <property type="protein sequence ID" value="CAE1259501.1"/>
    <property type="molecule type" value="Genomic_DNA"/>
</dbReference>
<organism evidence="8 9">
    <name type="scientific">Acanthosepion pharaonis</name>
    <name type="common">Pharaoh cuttlefish</name>
    <name type="synonym">Sepia pharaonis</name>
    <dbReference type="NCBI Taxonomy" id="158019"/>
    <lineage>
        <taxon>Eukaryota</taxon>
        <taxon>Metazoa</taxon>
        <taxon>Spiralia</taxon>
        <taxon>Lophotrochozoa</taxon>
        <taxon>Mollusca</taxon>
        <taxon>Cephalopoda</taxon>
        <taxon>Coleoidea</taxon>
        <taxon>Decapodiformes</taxon>
        <taxon>Sepiida</taxon>
        <taxon>Sepiina</taxon>
        <taxon>Sepiidae</taxon>
        <taxon>Acanthosepion</taxon>
    </lineage>
</organism>
<dbReference type="EC" id="2.4.2.4" evidence="8"/>
<feature type="region of interest" description="Disordered" evidence="5">
    <location>
        <begin position="215"/>
        <end position="242"/>
    </location>
</feature>
<dbReference type="GO" id="GO:0005829">
    <property type="term" value="C:cytosol"/>
    <property type="evidence" value="ECO:0007669"/>
    <property type="project" value="TreeGrafter"/>
</dbReference>
<keyword evidence="3 8" id="KW-0328">Glycosyltransferase</keyword>
<keyword evidence="4 8" id="KW-0808">Transferase</keyword>
<dbReference type="InterPro" id="IPR043502">
    <property type="entry name" value="DNA/RNA_pol_sf"/>
</dbReference>
<gene>
    <name evidence="8" type="ORF">SPHA_31716</name>
</gene>
<dbReference type="GO" id="GO:0004645">
    <property type="term" value="F:1,4-alpha-oligoglucan phosphorylase activity"/>
    <property type="evidence" value="ECO:0007669"/>
    <property type="project" value="InterPro"/>
</dbReference>
<dbReference type="GO" id="GO:0006213">
    <property type="term" value="P:pyrimidine nucleoside metabolic process"/>
    <property type="evidence" value="ECO:0007669"/>
    <property type="project" value="InterPro"/>
</dbReference>
<dbReference type="SUPFAM" id="SSF47648">
    <property type="entry name" value="Nucleoside phosphorylase/phosphoribosyltransferase N-terminal domain"/>
    <property type="match status" value="1"/>
</dbReference>
<dbReference type="InterPro" id="IPR036566">
    <property type="entry name" value="PYNP-like_C_sf"/>
</dbReference>
<dbReference type="SUPFAM" id="SSF52418">
    <property type="entry name" value="Nucleoside phosphorylase/phosphoribosyltransferase catalytic domain"/>
    <property type="match status" value="1"/>
</dbReference>